<reference evidence="1" key="1">
    <citation type="submission" date="2024-09" db="EMBL/GenBank/DDBJ databases">
        <title>Black Yeasts Isolated from many extreme environments.</title>
        <authorList>
            <person name="Coleine C."/>
            <person name="Stajich J.E."/>
            <person name="Selbmann L."/>
        </authorList>
    </citation>
    <scope>NUCLEOTIDE SEQUENCE</scope>
    <source>
        <strain evidence="1">CCFEE 5737</strain>
    </source>
</reference>
<evidence type="ECO:0000313" key="2">
    <source>
        <dbReference type="Proteomes" id="UP001186974"/>
    </source>
</evidence>
<name>A0ACC3D4M5_9PEZI</name>
<feature type="non-terminal residue" evidence="1">
    <location>
        <position position="1"/>
    </location>
</feature>
<organism evidence="1 2">
    <name type="scientific">Coniosporium uncinatum</name>
    <dbReference type="NCBI Taxonomy" id="93489"/>
    <lineage>
        <taxon>Eukaryota</taxon>
        <taxon>Fungi</taxon>
        <taxon>Dikarya</taxon>
        <taxon>Ascomycota</taxon>
        <taxon>Pezizomycotina</taxon>
        <taxon>Dothideomycetes</taxon>
        <taxon>Dothideomycetes incertae sedis</taxon>
        <taxon>Coniosporium</taxon>
    </lineage>
</organism>
<proteinExistence type="predicted"/>
<dbReference type="Proteomes" id="UP001186974">
    <property type="component" value="Unassembled WGS sequence"/>
</dbReference>
<accession>A0ACC3D4M5</accession>
<gene>
    <name evidence="1" type="ORF">LTS18_005527</name>
</gene>
<protein>
    <submittedName>
        <fullName evidence="1">Uncharacterized protein</fullName>
    </submittedName>
</protein>
<dbReference type="EMBL" id="JAWDJW010007648">
    <property type="protein sequence ID" value="KAK3061748.1"/>
    <property type="molecule type" value="Genomic_DNA"/>
</dbReference>
<comment type="caution">
    <text evidence="1">The sequence shown here is derived from an EMBL/GenBank/DDBJ whole genome shotgun (WGS) entry which is preliminary data.</text>
</comment>
<sequence length="267" mass="29856">FANFAIIAIAYSCIAPLVLGFAAAGLSLYYLAYRYNLLFVIQPKVDTRGEAYAKALQHILTGVYLSELCLLGLFSIKDAPGPAVLVALLLFLTIFYQIALNRFLKPLEKFLPNQLRPEDEEAPLLDGEDDEDRGLHDPHAGSRLQSALGSWLPSLVVNPLARFLEPHVYDEHNGLRSWFEDADADEPPEYTEDEYKNAYLNPALSSKTPKLWLVRDEMGVSRREIGLNEKMGIAATDEGATLDGKNGVVWPKDNLEECPIFKVPKKY</sequence>
<keyword evidence="2" id="KW-1185">Reference proteome</keyword>
<evidence type="ECO:0000313" key="1">
    <source>
        <dbReference type="EMBL" id="KAK3061748.1"/>
    </source>
</evidence>